<evidence type="ECO:0000256" key="9">
    <source>
        <dbReference type="ARBA" id="ARBA00023316"/>
    </source>
</evidence>
<evidence type="ECO:0000256" key="1">
    <source>
        <dbReference type="ARBA" id="ARBA00000382"/>
    </source>
</evidence>
<accession>F0VZL9</accession>
<dbReference type="PANTHER" id="PTHR16631:SF17">
    <property type="entry name" value="GLUCAN ENDO-1,3-BETA-GLUCOSIDASE BTGC"/>
    <property type="match status" value="1"/>
</dbReference>
<keyword evidence="9" id="KW-0961">Cell wall biogenesis/degradation</keyword>
<evidence type="ECO:0000256" key="6">
    <source>
        <dbReference type="ARBA" id="ARBA00023136"/>
    </source>
</evidence>
<evidence type="ECO:0000256" key="11">
    <source>
        <dbReference type="ARBA" id="ARBA00037649"/>
    </source>
</evidence>
<evidence type="ECO:0000256" key="7">
    <source>
        <dbReference type="ARBA" id="ARBA00023180"/>
    </source>
</evidence>
<evidence type="ECO:0000256" key="10">
    <source>
        <dbReference type="ARBA" id="ARBA00023326"/>
    </source>
</evidence>
<evidence type="ECO:0000256" key="13">
    <source>
        <dbReference type="ARBA" id="ARBA00043078"/>
    </source>
</evidence>
<keyword evidence="8" id="KW-0119">Carbohydrate metabolism</keyword>
<evidence type="ECO:0000256" key="3">
    <source>
        <dbReference type="ARBA" id="ARBA00012780"/>
    </source>
</evidence>
<sequence length="419" mass="47092">MVVRFTFLDRLDGGPSGFKGCFIFVSKRLLRLPVCVISQSEMRISSLICLACSLKPTMSLNGVARQVIGSVYGRGKTEAEMTTTTQNEIGYLPGVCYSPMHNPQYPLNGQHSADGLDVAMNEDFNTMKKYFGYVRTYYSQYYQFPIAPIAAAHGIRLFLGIYVTDEDWYKDQVEAAVQAVIKYPDTVACILVGNENVAPYGPYRPMDIGSRIKALRSEVAERAPGSRVQIGTVQRSAEWMDENIRSDMLALAELCDIVGVNIYTFFDKNNKSPGSLEQLNSAWSKMSEIYPPSKLRLTEIGWPTAGSPSVVAPDNIPSLGNSVTFYSNFLNWKPPLPGKEAFWFMFFDRRSDDNTMNVDLEKFFGLFNPNRDRKQENYPILRPRANTNIPKADVCVRPPDISQLFGSEPTCRVVKRFLG</sequence>
<dbReference type="EMBL" id="FR824047">
    <property type="protein sequence ID" value="CCA14249.1"/>
    <property type="molecule type" value="Genomic_DNA"/>
</dbReference>
<dbReference type="GO" id="GO:0042973">
    <property type="term" value="F:glucan endo-1,3-beta-D-glucosidase activity"/>
    <property type="evidence" value="ECO:0007669"/>
    <property type="project" value="UniProtKB-EC"/>
</dbReference>
<comment type="subcellular location">
    <subcellularLocation>
        <location evidence="2">Cell membrane</location>
    </subcellularLocation>
</comment>
<evidence type="ECO:0000256" key="12">
    <source>
        <dbReference type="ARBA" id="ARBA00042373"/>
    </source>
</evidence>
<dbReference type="PANTHER" id="PTHR16631">
    <property type="entry name" value="GLUCAN 1,3-BETA-GLUCOSIDASE"/>
    <property type="match status" value="1"/>
</dbReference>
<keyword evidence="5" id="KW-0378">Hydrolase</keyword>
<evidence type="ECO:0000256" key="5">
    <source>
        <dbReference type="ARBA" id="ARBA00022801"/>
    </source>
</evidence>
<keyword evidence="10" id="KW-0624">Polysaccharide degradation</keyword>
<dbReference type="GO" id="GO:0071555">
    <property type="term" value="P:cell wall organization"/>
    <property type="evidence" value="ECO:0007669"/>
    <property type="project" value="UniProtKB-KW"/>
</dbReference>
<evidence type="ECO:0000256" key="4">
    <source>
        <dbReference type="ARBA" id="ARBA00022475"/>
    </source>
</evidence>
<dbReference type="GO" id="GO:0005886">
    <property type="term" value="C:plasma membrane"/>
    <property type="evidence" value="ECO:0007669"/>
    <property type="project" value="UniProtKB-SubCell"/>
</dbReference>
<reference evidence="14" key="2">
    <citation type="submission" date="2011-02" db="EMBL/GenBank/DDBJ databases">
        <authorList>
            <person name="MacLean D."/>
        </authorList>
    </citation>
    <scope>NUCLEOTIDE SEQUENCE</scope>
</reference>
<proteinExistence type="predicted"/>
<evidence type="ECO:0000256" key="2">
    <source>
        <dbReference type="ARBA" id="ARBA00004236"/>
    </source>
</evidence>
<comment type="function">
    <text evidence="11">Glucanases play a role in cell expansion during growth, in cell-cell fusion during mating, and in spore release during sporulation. This enzyme may be involved in beta-glucan degradation. Active on laminarin and lichenan.</text>
</comment>
<evidence type="ECO:0000256" key="8">
    <source>
        <dbReference type="ARBA" id="ARBA00023277"/>
    </source>
</evidence>
<dbReference type="GO" id="GO:0000272">
    <property type="term" value="P:polysaccharide catabolic process"/>
    <property type="evidence" value="ECO:0007669"/>
    <property type="project" value="UniProtKB-KW"/>
</dbReference>
<organism evidence="14">
    <name type="scientific">Albugo laibachii Nc14</name>
    <dbReference type="NCBI Taxonomy" id="890382"/>
    <lineage>
        <taxon>Eukaryota</taxon>
        <taxon>Sar</taxon>
        <taxon>Stramenopiles</taxon>
        <taxon>Oomycota</taxon>
        <taxon>Peronosporomycetes</taxon>
        <taxon>Albuginales</taxon>
        <taxon>Albuginaceae</taxon>
        <taxon>Albugo</taxon>
    </lineage>
</organism>
<dbReference type="Gene3D" id="3.20.20.80">
    <property type="entry name" value="Glycosidases"/>
    <property type="match status" value="1"/>
</dbReference>
<keyword evidence="4" id="KW-1003">Cell membrane</keyword>
<keyword evidence="6" id="KW-0472">Membrane</keyword>
<dbReference type="InterPro" id="IPR050732">
    <property type="entry name" value="Beta-glucan_modifiers"/>
</dbReference>
<reference evidence="14" key="1">
    <citation type="journal article" date="2011" name="PLoS Biol.">
        <title>Gene gain and loss during evolution of obligate parasitism in the white rust pathogen of Arabidopsis thaliana.</title>
        <authorList>
            <person name="Kemen E."/>
            <person name="Gardiner A."/>
            <person name="Schultz-Larsen T."/>
            <person name="Kemen A.C."/>
            <person name="Balmuth A.L."/>
            <person name="Robert-Seilaniantz A."/>
            <person name="Bailey K."/>
            <person name="Holub E."/>
            <person name="Studholme D.J."/>
            <person name="Maclean D."/>
            <person name="Jones J.D."/>
        </authorList>
    </citation>
    <scope>NUCLEOTIDE SEQUENCE</scope>
</reference>
<protein>
    <recommendedName>
        <fullName evidence="3">glucan endo-1,3-beta-D-glucosidase</fullName>
        <ecNumber evidence="3">3.2.1.39</ecNumber>
    </recommendedName>
    <alternativeName>
        <fullName evidence="13">Endo-1,3-beta-glucanase btgC</fullName>
    </alternativeName>
    <alternativeName>
        <fullName evidence="12">Laminarinase btgC</fullName>
    </alternativeName>
</protein>
<dbReference type="AlphaFoldDB" id="F0VZL9"/>
<name>F0VZL9_9STRA</name>
<evidence type="ECO:0000313" key="14">
    <source>
        <dbReference type="EMBL" id="CCA14249.1"/>
    </source>
</evidence>
<comment type="catalytic activity">
    <reaction evidence="1">
        <text>Hydrolysis of (1-&gt;3)-beta-D-glucosidic linkages in (1-&gt;3)-beta-D-glucans.</text>
        <dbReference type="EC" id="3.2.1.39"/>
    </reaction>
</comment>
<dbReference type="InterPro" id="IPR017853">
    <property type="entry name" value="GH"/>
</dbReference>
<dbReference type="HOGENOM" id="CLU_022693_3_0_1"/>
<dbReference type="SUPFAM" id="SSF51445">
    <property type="entry name" value="(Trans)glycosidases"/>
    <property type="match status" value="1"/>
</dbReference>
<dbReference type="EC" id="3.2.1.39" evidence="3"/>
<gene>
    <name evidence="14" type="primary">AlNc14C2G357</name>
    <name evidence="14" type="ORF">ALNC14_003920</name>
</gene>
<keyword evidence="7" id="KW-0325">Glycoprotein</keyword>